<dbReference type="InterPro" id="IPR001029">
    <property type="entry name" value="Flagellin_N"/>
</dbReference>
<evidence type="ECO:0000256" key="1">
    <source>
        <dbReference type="ARBA" id="ARBA00004365"/>
    </source>
</evidence>
<keyword evidence="8" id="KW-0282">Flagellum</keyword>
<dbReference type="AlphaFoldDB" id="A0A3A3FRJ7"/>
<dbReference type="NCBIfam" id="TIGR02550">
    <property type="entry name" value="flagell_flgL"/>
    <property type="match status" value="1"/>
</dbReference>
<protein>
    <submittedName>
        <fullName evidence="8">Flagellar hook-associated protein 3</fullName>
    </submittedName>
</protein>
<dbReference type="InterPro" id="IPR049119">
    <property type="entry name" value="FlgK_D2-like"/>
</dbReference>
<reference evidence="9" key="1">
    <citation type="submission" date="2018-09" db="EMBL/GenBank/DDBJ databases">
        <authorList>
            <person name="Zhu H."/>
        </authorList>
    </citation>
    <scope>NUCLEOTIDE SEQUENCE [LARGE SCALE GENOMIC DNA]</scope>
    <source>
        <strain evidence="9">K1R23-30</strain>
    </source>
</reference>
<evidence type="ECO:0000256" key="2">
    <source>
        <dbReference type="ARBA" id="ARBA00004613"/>
    </source>
</evidence>
<evidence type="ECO:0000313" key="8">
    <source>
        <dbReference type="EMBL" id="RJF98666.1"/>
    </source>
</evidence>
<comment type="similarity">
    <text evidence="3">Belongs to the bacterial flagellin family.</text>
</comment>
<keyword evidence="8" id="KW-0969">Cilium</keyword>
<dbReference type="SUPFAM" id="SSF64518">
    <property type="entry name" value="Phase 1 flagellin"/>
    <property type="match status" value="1"/>
</dbReference>
<dbReference type="GO" id="GO:0005576">
    <property type="term" value="C:extracellular region"/>
    <property type="evidence" value="ECO:0007669"/>
    <property type="project" value="UniProtKB-SubCell"/>
</dbReference>
<dbReference type="PANTHER" id="PTHR42792:SF1">
    <property type="entry name" value="FLAGELLAR HOOK-ASSOCIATED PROTEIN 3"/>
    <property type="match status" value="1"/>
</dbReference>
<dbReference type="InterPro" id="IPR001492">
    <property type="entry name" value="Flagellin"/>
</dbReference>
<dbReference type="OrthoDB" id="9768249at2"/>
<dbReference type="Pfam" id="PF21158">
    <property type="entry name" value="flgK_1st_1"/>
    <property type="match status" value="1"/>
</dbReference>
<dbReference type="EMBL" id="QYUO01000001">
    <property type="protein sequence ID" value="RJF98666.1"/>
    <property type="molecule type" value="Genomic_DNA"/>
</dbReference>
<dbReference type="GO" id="GO:0005198">
    <property type="term" value="F:structural molecule activity"/>
    <property type="evidence" value="ECO:0007669"/>
    <property type="project" value="InterPro"/>
</dbReference>
<evidence type="ECO:0000259" key="7">
    <source>
        <dbReference type="Pfam" id="PF21158"/>
    </source>
</evidence>
<dbReference type="PANTHER" id="PTHR42792">
    <property type="entry name" value="FLAGELLIN"/>
    <property type="match status" value="1"/>
</dbReference>
<organism evidence="8 9">
    <name type="scientific">Noviherbaspirillum saxi</name>
    <dbReference type="NCBI Taxonomy" id="2320863"/>
    <lineage>
        <taxon>Bacteria</taxon>
        <taxon>Pseudomonadati</taxon>
        <taxon>Pseudomonadota</taxon>
        <taxon>Betaproteobacteria</taxon>
        <taxon>Burkholderiales</taxon>
        <taxon>Oxalobacteraceae</taxon>
        <taxon>Noviherbaspirillum</taxon>
    </lineage>
</organism>
<feature type="domain" description="Flagellar hook-associated protein 1 D2-like" evidence="7">
    <location>
        <begin position="197"/>
        <end position="281"/>
    </location>
</feature>
<comment type="subcellular location">
    <subcellularLocation>
        <location evidence="1">Bacterial flagellum</location>
    </subcellularLocation>
    <subcellularLocation>
        <location evidence="2">Secreted</location>
    </subcellularLocation>
</comment>
<dbReference type="InterPro" id="IPR013384">
    <property type="entry name" value="Flagell_FlgL"/>
</dbReference>
<evidence type="ECO:0000256" key="4">
    <source>
        <dbReference type="ARBA" id="ARBA00023143"/>
    </source>
</evidence>
<name>A0A3A3FRJ7_9BURK</name>
<keyword evidence="9" id="KW-1185">Reference proteome</keyword>
<dbReference type="Gene3D" id="1.20.1330.10">
    <property type="entry name" value="f41 fragment of flagellin, N-terminal domain"/>
    <property type="match status" value="2"/>
</dbReference>
<evidence type="ECO:0000259" key="5">
    <source>
        <dbReference type="Pfam" id="PF00669"/>
    </source>
</evidence>
<evidence type="ECO:0000313" key="9">
    <source>
        <dbReference type="Proteomes" id="UP000265955"/>
    </source>
</evidence>
<dbReference type="GO" id="GO:0009424">
    <property type="term" value="C:bacterial-type flagellum hook"/>
    <property type="evidence" value="ECO:0007669"/>
    <property type="project" value="InterPro"/>
</dbReference>
<evidence type="ECO:0000256" key="3">
    <source>
        <dbReference type="ARBA" id="ARBA00005709"/>
    </source>
</evidence>
<dbReference type="InterPro" id="IPR046358">
    <property type="entry name" value="Flagellin_C"/>
</dbReference>
<dbReference type="Pfam" id="PF00700">
    <property type="entry name" value="Flagellin_C"/>
    <property type="match status" value="1"/>
</dbReference>
<dbReference type="RefSeq" id="WP_119768615.1">
    <property type="nucleotide sequence ID" value="NZ_QYUO01000001.1"/>
</dbReference>
<evidence type="ECO:0000259" key="6">
    <source>
        <dbReference type="Pfam" id="PF00700"/>
    </source>
</evidence>
<dbReference type="Proteomes" id="UP000265955">
    <property type="component" value="Unassembled WGS sequence"/>
</dbReference>
<dbReference type="GO" id="GO:0071973">
    <property type="term" value="P:bacterial-type flagellum-dependent cell motility"/>
    <property type="evidence" value="ECO:0007669"/>
    <property type="project" value="InterPro"/>
</dbReference>
<accession>A0A3A3FRJ7</accession>
<dbReference type="Pfam" id="PF00669">
    <property type="entry name" value="Flagellin_N"/>
    <property type="match status" value="1"/>
</dbReference>
<feature type="domain" description="Flagellin C-terminal" evidence="6">
    <location>
        <begin position="321"/>
        <end position="392"/>
    </location>
</feature>
<gene>
    <name evidence="8" type="primary">flgL</name>
    <name evidence="8" type="ORF">D3871_09200</name>
</gene>
<comment type="caution">
    <text evidence="8">The sequence shown here is derived from an EMBL/GenBank/DDBJ whole genome shotgun (WGS) entry which is preliminary data.</text>
</comment>
<keyword evidence="4" id="KW-0975">Bacterial flagellum</keyword>
<feature type="domain" description="Flagellin N-terminal" evidence="5">
    <location>
        <begin position="3"/>
        <end position="141"/>
    </location>
</feature>
<keyword evidence="8" id="KW-0966">Cell projection</keyword>
<sequence>MRISTNSLFNTGSARMSELQNSLNKTQLQMTAGKRLLTPSDDPVASAQMLELKQSQALNAQYAVNRDSAKASLGIVENALQSVTTLLHDVKTLAVNAGNGVLDSTQRKYIATELSGRFDELLSLANSRDGAGNYIFSGYQTTTQPYTKTTSGANYVGDQGARMLQVGPQRQIALSDNGNTVFDSNRNGNGTFVSAATTSNSGSGVISPGSIVNTAALKGHSYTITFTTATTFDVVDNSTTPTATTLSSGNAYVSGQAIVFDGMQMDIAGTPASGDSFTVEPSENQSIFTALTDLINLLNMPATDATSKANLTNGLNTAHANIDSALDSVLTVRSSVGARLKELDSLDSQGDDRDLSYAQALSNLEDLDYTKAITDFSKQKIMLEAAQQAFVKTTGLTLFNFIS</sequence>
<proteinExistence type="inferred from homology"/>